<dbReference type="AlphaFoldDB" id="A0A9D1EF59"/>
<dbReference type="InterPro" id="IPR005201">
    <property type="entry name" value="TIM_ENGase"/>
</dbReference>
<feature type="signal peptide" evidence="2">
    <location>
        <begin position="1"/>
        <end position="29"/>
    </location>
</feature>
<dbReference type="InterPro" id="IPR032979">
    <property type="entry name" value="ENGase"/>
</dbReference>
<dbReference type="Proteomes" id="UP000824201">
    <property type="component" value="Unassembled WGS sequence"/>
</dbReference>
<dbReference type="InterPro" id="IPR000601">
    <property type="entry name" value="PKD_dom"/>
</dbReference>
<dbReference type="Gene3D" id="2.60.120.260">
    <property type="entry name" value="Galactose-binding domain-like"/>
    <property type="match status" value="2"/>
</dbReference>
<dbReference type="InterPro" id="IPR054110">
    <property type="entry name" value="EndoD-like_D2"/>
</dbReference>
<dbReference type="InterPro" id="IPR000421">
    <property type="entry name" value="FA58C"/>
</dbReference>
<proteinExistence type="predicted"/>
<name>A0A9D1EF59_9FIRM</name>
<gene>
    <name evidence="5" type="ORF">IAC96_09485</name>
</gene>
<feature type="domain" description="PKD" evidence="4">
    <location>
        <begin position="719"/>
        <end position="798"/>
    </location>
</feature>
<dbReference type="PROSITE" id="PS50022">
    <property type="entry name" value="FA58C_3"/>
    <property type="match status" value="1"/>
</dbReference>
<dbReference type="CDD" id="cd00146">
    <property type="entry name" value="PKD"/>
    <property type="match status" value="1"/>
</dbReference>
<evidence type="ECO:0000259" key="4">
    <source>
        <dbReference type="PROSITE" id="PS50093"/>
    </source>
</evidence>
<keyword evidence="1" id="KW-0326">Glycosidase</keyword>
<reference evidence="5" key="1">
    <citation type="submission" date="2020-10" db="EMBL/GenBank/DDBJ databases">
        <authorList>
            <person name="Gilroy R."/>
        </authorList>
    </citation>
    <scope>NUCLEOTIDE SEQUENCE</scope>
    <source>
        <strain evidence="5">ChiW13-3771</strain>
    </source>
</reference>
<dbReference type="SUPFAM" id="SSF49785">
    <property type="entry name" value="Galactose-binding domain-like"/>
    <property type="match status" value="1"/>
</dbReference>
<dbReference type="SMART" id="SM00089">
    <property type="entry name" value="PKD"/>
    <property type="match status" value="1"/>
</dbReference>
<dbReference type="InterPro" id="IPR008979">
    <property type="entry name" value="Galactose-bd-like_sf"/>
</dbReference>
<evidence type="ECO:0000313" key="5">
    <source>
        <dbReference type="EMBL" id="HIR89169.1"/>
    </source>
</evidence>
<keyword evidence="1" id="KW-0378">Hydrolase</keyword>
<dbReference type="GO" id="GO:0033925">
    <property type="term" value="F:mannosyl-glycoprotein endo-beta-N-acetylglucosaminidase activity"/>
    <property type="evidence" value="ECO:0007669"/>
    <property type="project" value="InterPro"/>
</dbReference>
<comment type="caution">
    <text evidence="5">The sequence shown here is derived from an EMBL/GenBank/DDBJ whole genome shotgun (WGS) entry which is preliminary data.</text>
</comment>
<dbReference type="PANTHER" id="PTHR13246">
    <property type="entry name" value="ENDO BETA N-ACETYLGLUCOSAMINIDASE"/>
    <property type="match status" value="1"/>
</dbReference>
<evidence type="ECO:0000313" key="6">
    <source>
        <dbReference type="Proteomes" id="UP000824201"/>
    </source>
</evidence>
<dbReference type="InterPro" id="IPR006637">
    <property type="entry name" value="ChW"/>
</dbReference>
<reference evidence="5" key="2">
    <citation type="journal article" date="2021" name="PeerJ">
        <title>Extensive microbial diversity within the chicken gut microbiome revealed by metagenomics and culture.</title>
        <authorList>
            <person name="Gilroy R."/>
            <person name="Ravi A."/>
            <person name="Getino M."/>
            <person name="Pursley I."/>
            <person name="Horton D.L."/>
            <person name="Alikhan N.F."/>
            <person name="Baker D."/>
            <person name="Gharbi K."/>
            <person name="Hall N."/>
            <person name="Watson M."/>
            <person name="Adriaenssens E.M."/>
            <person name="Foster-Nyarko E."/>
            <person name="Jarju S."/>
            <person name="Secka A."/>
            <person name="Antonio M."/>
            <person name="Oren A."/>
            <person name="Chaudhuri R.R."/>
            <person name="La Ragione R."/>
            <person name="Hildebrand F."/>
            <person name="Pallen M.J."/>
        </authorList>
    </citation>
    <scope>NUCLEOTIDE SEQUENCE</scope>
    <source>
        <strain evidence="5">ChiW13-3771</strain>
    </source>
</reference>
<keyword evidence="2" id="KW-0732">Signal</keyword>
<feature type="chain" id="PRO_5039204991" evidence="2">
    <location>
        <begin position="30"/>
        <end position="1250"/>
    </location>
</feature>
<dbReference type="InterPro" id="IPR035986">
    <property type="entry name" value="PKD_dom_sf"/>
</dbReference>
<dbReference type="Pfam" id="PF00801">
    <property type="entry name" value="PKD"/>
    <property type="match status" value="1"/>
</dbReference>
<sequence>MKGKNARKRRALLAVFMAFTMTASIGAYAQPAISSTVQVAAQNSGEYAVTPEAGVDMKMDNHPEASYWFPEDLLNWNAAEDPDLKYNVSTVPLAKRVDNSKLKTVNETQNNDTKMLAISIMNGSTSGNLPHGINNTFGAHTFSYWQYVDTLVYWGGSSGEGLIVTPSPDVTDAAHTNGVPVLGTVFFPQMEHGGKVEWLDTFLQKDENGNFPIVDKLVEVARTYGFDGWFINQETQGDSDGNELKKEHADLMQELIKQLKEKAPDLEIFWYDSMTKDGEMAWQGALNENNSVFMIDEEGNRLADEMFLDFRWGFSYNANNDLLRVSRENAEKLGIDPYDIYAGIDVQANGYNTDARWGLLEREDGSTNVSLGLYCPSWTYFSAQTKEDYEKNESILWVNEAADPSQSIKPENSGVNNEVQAWRGVSTYVVERTAVTTLPLITNFNIGNGENFFKNGQKISELDWNNRSVQDIMPTYRWLITNEGSNTLTGNIDYDDAYYGGNSIKFTGSLEAGKKSEIKLYSSELALEEGLTCTTTAKTSNGNANLNLVLEFSDGTKQVVAADKAIGADWTTVSYDISGLAGKTVTSIGYELSSPAAAADVKVNIGNLTMANTDSVAKATTAKDIVIEDSKYDEDEMCAGIRMSWTGDENAEYYEVYRVNADGTKMFYGITNVPNIFLNAFERRNSEASVDFEVIPYDALGNAGTSATTTMQWPKLTRPEASFTASKTLISVGESVTFTSTSSKNTQSVEWKLPGASIETSTDNTVTVTYDKPGVYSASLSAINDIGGTIAMQTGMIIVTDKVSEGLTNLSLNKATEADAYVSDAEAPQFAVDGDKSKKWCATGKAPHWITIDLGETKTVSEVSITHAEGGGEGADMNTMEYIISVSNDGENFTDLTHVTKNRAGETTDAFKPVEARYVKLTVVKPTQGSDTAARIYEITVNGYDGPKSDLTAPVEEPLAVTYRTHVQNDGWQDFVSNGELSGTSGRGLRLEGIEIYLDNNTMDGGVEYRTHVQNEGWQDYVANGVMSGTKGKGLRLEAIQVRLTGEVAEKYDIYYRTHIQDKGWLGWAVNDGKSGSAGLSKRLEAIEIRLVEKGGAAPGSTDNAYLTNQKEANPTISYRTHVQNDGWQDYVAGGEMSGTKNRSLRLEAIQIKVNGDGLDGGVEYATHVQNEGWQDYVSDDAMSGTKGKSLRLEAIKIRLTGELAQKYSVEYRTHVQNEGWQNWVKDDAVSGTTGKNLRLEAIEIRLIKK</sequence>
<dbReference type="InterPro" id="IPR013783">
    <property type="entry name" value="Ig-like_fold"/>
</dbReference>
<dbReference type="Gene3D" id="2.60.40.10">
    <property type="entry name" value="Immunoglobulins"/>
    <property type="match status" value="2"/>
</dbReference>
<dbReference type="Pfam" id="PF00754">
    <property type="entry name" value="F5_F8_type_C"/>
    <property type="match status" value="1"/>
</dbReference>
<dbReference type="InterPro" id="IPR022409">
    <property type="entry name" value="PKD/Chitinase_dom"/>
</dbReference>
<evidence type="ECO:0000259" key="3">
    <source>
        <dbReference type="PROSITE" id="PS50022"/>
    </source>
</evidence>
<dbReference type="PANTHER" id="PTHR13246:SF1">
    <property type="entry name" value="CYTOSOLIC ENDO-BETA-N-ACETYLGLUCOSAMINIDASE"/>
    <property type="match status" value="1"/>
</dbReference>
<dbReference type="EMBL" id="DVHN01000123">
    <property type="protein sequence ID" value="HIR89169.1"/>
    <property type="molecule type" value="Genomic_DNA"/>
</dbReference>
<evidence type="ECO:0000256" key="2">
    <source>
        <dbReference type="SAM" id="SignalP"/>
    </source>
</evidence>
<protein>
    <submittedName>
        <fullName evidence="5">Discoidin domain-containing protein</fullName>
    </submittedName>
</protein>
<dbReference type="Pfam" id="PF03644">
    <property type="entry name" value="Glyco_hydro_85"/>
    <property type="match status" value="1"/>
</dbReference>
<evidence type="ECO:0000256" key="1">
    <source>
        <dbReference type="ARBA" id="ARBA00023295"/>
    </source>
</evidence>
<dbReference type="SUPFAM" id="SSF49299">
    <property type="entry name" value="PKD domain"/>
    <property type="match status" value="1"/>
</dbReference>
<feature type="domain" description="F5/8 type C" evidence="3">
    <location>
        <begin position="800"/>
        <end position="944"/>
    </location>
</feature>
<dbReference type="Pfam" id="PF07538">
    <property type="entry name" value="ChW"/>
    <property type="match status" value="6"/>
</dbReference>
<dbReference type="CDD" id="cd06547">
    <property type="entry name" value="GH85_ENGase"/>
    <property type="match status" value="1"/>
</dbReference>
<dbReference type="Gene3D" id="3.20.20.80">
    <property type="entry name" value="Glycosidases"/>
    <property type="match status" value="1"/>
</dbReference>
<dbReference type="Pfam" id="PF21910">
    <property type="entry name" value="GH85_C"/>
    <property type="match status" value="1"/>
</dbReference>
<dbReference type="PROSITE" id="PS50093">
    <property type="entry name" value="PKD"/>
    <property type="match status" value="1"/>
</dbReference>
<dbReference type="SMART" id="SM00728">
    <property type="entry name" value="ChW"/>
    <property type="match status" value="6"/>
</dbReference>
<dbReference type="GO" id="GO:0005829">
    <property type="term" value="C:cytosol"/>
    <property type="evidence" value="ECO:0007669"/>
    <property type="project" value="UniProtKB-SubCell"/>
</dbReference>
<accession>A0A9D1EF59</accession>
<organism evidence="5 6">
    <name type="scientific">Candidatus Fimimorpha faecalis</name>
    <dbReference type="NCBI Taxonomy" id="2840824"/>
    <lineage>
        <taxon>Bacteria</taxon>
        <taxon>Bacillati</taxon>
        <taxon>Bacillota</taxon>
        <taxon>Clostridia</taxon>
        <taxon>Eubacteriales</taxon>
        <taxon>Candidatus Fimimorpha</taxon>
    </lineage>
</organism>